<dbReference type="InterPro" id="IPR027417">
    <property type="entry name" value="P-loop_NTPase"/>
</dbReference>
<dbReference type="GO" id="GO:0016051">
    <property type="term" value="P:carbohydrate biosynthetic process"/>
    <property type="evidence" value="ECO:0007669"/>
    <property type="project" value="InterPro"/>
</dbReference>
<sequence length="275" mass="31593">MKCAHTAIQSNNLTEVHCGKNEFLATVPAIEPTTDTTMISHHHKCIFVHIPKCGGQSIETAFLQDIGLDWRRRAPLLLRPNNNPDLGPPVLSHLLARDYVGLGYVPQEMFDAYFKFAVVRNPFRRVVSMYQYLPTKQKFRDFVRTTLTNEKSHPLFYFVRPQTDYLVEGNQVLVDTIYNLESISEGYADLRKRIGLKTDLPHINASSERTTQEPLKAIKLAVASFLRGDTKSVFGKKDKHTVWQDFFDRDSQARVAEYYKKDFEMLGYTLELNAS</sequence>
<evidence type="ECO:0000256" key="5">
    <source>
        <dbReference type="ARBA" id="ARBA00023034"/>
    </source>
</evidence>
<reference evidence="8 9" key="1">
    <citation type="submission" date="2016-10" db="EMBL/GenBank/DDBJ databases">
        <authorList>
            <person name="de Groot N.N."/>
        </authorList>
    </citation>
    <scope>NUCLEOTIDE SEQUENCE [LARGE SCALE GENOMIC DNA]</scope>
    <source>
        <strain evidence="8 9">DSM 28010</strain>
    </source>
</reference>
<dbReference type="EMBL" id="FNEB01000008">
    <property type="protein sequence ID" value="SDJ10472.1"/>
    <property type="molecule type" value="Genomic_DNA"/>
</dbReference>
<evidence type="ECO:0000256" key="6">
    <source>
        <dbReference type="ARBA" id="ARBA00023136"/>
    </source>
</evidence>
<accession>A0A1G8R0F8</accession>
<evidence type="ECO:0000256" key="4">
    <source>
        <dbReference type="ARBA" id="ARBA00022989"/>
    </source>
</evidence>
<name>A0A1G8R0F8_9RHOB</name>
<comment type="subcellular location">
    <subcellularLocation>
        <location evidence="1">Golgi apparatus membrane</location>
        <topology evidence="1">Single-pass type II membrane protein</topology>
    </subcellularLocation>
</comment>
<keyword evidence="3" id="KW-0812">Transmembrane</keyword>
<dbReference type="GO" id="GO:0016020">
    <property type="term" value="C:membrane"/>
    <property type="evidence" value="ECO:0007669"/>
    <property type="project" value="InterPro"/>
</dbReference>
<dbReference type="PANTHER" id="PTHR12137">
    <property type="entry name" value="CARBOHYDRATE SULFOTRANSFERASE"/>
    <property type="match status" value="1"/>
</dbReference>
<keyword evidence="6" id="KW-0472">Membrane</keyword>
<dbReference type="InterPro" id="IPR005331">
    <property type="entry name" value="Sulfotransferase"/>
</dbReference>
<keyword evidence="5" id="KW-0333">Golgi apparatus</keyword>
<evidence type="ECO:0000256" key="3">
    <source>
        <dbReference type="ARBA" id="ARBA00022692"/>
    </source>
</evidence>
<dbReference type="Proteomes" id="UP000199340">
    <property type="component" value="Unassembled WGS sequence"/>
</dbReference>
<dbReference type="OrthoDB" id="7444642at2"/>
<dbReference type="AlphaFoldDB" id="A0A1G8R0F8"/>
<dbReference type="GO" id="GO:0008146">
    <property type="term" value="F:sulfotransferase activity"/>
    <property type="evidence" value="ECO:0007669"/>
    <property type="project" value="InterPro"/>
</dbReference>
<proteinExistence type="predicted"/>
<organism evidence="8 9">
    <name type="scientific">Lutimaribacter saemankumensis</name>
    <dbReference type="NCBI Taxonomy" id="490829"/>
    <lineage>
        <taxon>Bacteria</taxon>
        <taxon>Pseudomonadati</taxon>
        <taxon>Pseudomonadota</taxon>
        <taxon>Alphaproteobacteria</taxon>
        <taxon>Rhodobacterales</taxon>
        <taxon>Roseobacteraceae</taxon>
        <taxon>Lutimaribacter</taxon>
    </lineage>
</organism>
<evidence type="ECO:0000256" key="2">
    <source>
        <dbReference type="ARBA" id="ARBA00022679"/>
    </source>
</evidence>
<keyword evidence="7" id="KW-0325">Glycoprotein</keyword>
<gene>
    <name evidence="8" type="ORF">SAMN05421850_108174</name>
</gene>
<dbReference type="PANTHER" id="PTHR12137:SF54">
    <property type="entry name" value="CARBOHYDRATE SULFOTRANSFERASE"/>
    <property type="match status" value="1"/>
</dbReference>
<evidence type="ECO:0000256" key="1">
    <source>
        <dbReference type="ARBA" id="ARBA00004323"/>
    </source>
</evidence>
<keyword evidence="4" id="KW-1133">Transmembrane helix</keyword>
<keyword evidence="9" id="KW-1185">Reference proteome</keyword>
<dbReference type="Gene3D" id="3.40.50.300">
    <property type="entry name" value="P-loop containing nucleotide triphosphate hydrolases"/>
    <property type="match status" value="1"/>
</dbReference>
<dbReference type="Pfam" id="PF03567">
    <property type="entry name" value="Sulfotransfer_2"/>
    <property type="match status" value="1"/>
</dbReference>
<dbReference type="SUPFAM" id="SSF52540">
    <property type="entry name" value="P-loop containing nucleoside triphosphate hydrolases"/>
    <property type="match status" value="1"/>
</dbReference>
<evidence type="ECO:0000256" key="7">
    <source>
        <dbReference type="ARBA" id="ARBA00023180"/>
    </source>
</evidence>
<keyword evidence="2 8" id="KW-0808">Transferase</keyword>
<protein>
    <submittedName>
        <fullName evidence="8">Sulfotransferase family protein</fullName>
    </submittedName>
</protein>
<dbReference type="RefSeq" id="WP_090029560.1">
    <property type="nucleotide sequence ID" value="NZ_FNEB01000008.1"/>
</dbReference>
<evidence type="ECO:0000313" key="8">
    <source>
        <dbReference type="EMBL" id="SDJ10472.1"/>
    </source>
</evidence>
<dbReference type="InterPro" id="IPR018011">
    <property type="entry name" value="Carb_sulfotrans_8-10"/>
</dbReference>
<evidence type="ECO:0000313" key="9">
    <source>
        <dbReference type="Proteomes" id="UP000199340"/>
    </source>
</evidence>
<dbReference type="STRING" id="490829.SAMN05421850_108174"/>